<evidence type="ECO:0000256" key="10">
    <source>
        <dbReference type="RuleBase" id="RU363075"/>
    </source>
</evidence>
<feature type="transmembrane region" description="Helical" evidence="10">
    <location>
        <begin position="386"/>
        <end position="404"/>
    </location>
</feature>
<comment type="caution">
    <text evidence="10">Lacks conserved residue(s) required for the propagation of feature annotation.</text>
</comment>
<evidence type="ECO:0000256" key="1">
    <source>
        <dbReference type="ARBA" id="ARBA00004477"/>
    </source>
</evidence>
<keyword evidence="8 10" id="KW-0472">Membrane</keyword>
<evidence type="ECO:0000256" key="7">
    <source>
        <dbReference type="ARBA" id="ARBA00022989"/>
    </source>
</evidence>
<keyword evidence="3 10" id="KW-0328">Glycosyltransferase</keyword>
<dbReference type="STRING" id="231916.A0A409YTV6"/>
<evidence type="ECO:0000256" key="2">
    <source>
        <dbReference type="ARBA" id="ARBA00006065"/>
    </source>
</evidence>
<proteinExistence type="inferred from homology"/>
<feature type="chain" id="PRO_5019111466" description="Mannosyltransferase" evidence="11">
    <location>
        <begin position="17"/>
        <end position="601"/>
    </location>
</feature>
<dbReference type="PANTHER" id="PTHR22760:SF4">
    <property type="entry name" value="GPI MANNOSYLTRANSFERASE 3"/>
    <property type="match status" value="1"/>
</dbReference>
<evidence type="ECO:0000313" key="12">
    <source>
        <dbReference type="EMBL" id="PPR06423.1"/>
    </source>
</evidence>
<comment type="similarity">
    <text evidence="2">Belongs to the glycosyltransferase 22 family. PIGB subfamily.</text>
</comment>
<keyword evidence="7 10" id="KW-1133">Transmembrane helix</keyword>
<dbReference type="InterPro" id="IPR005599">
    <property type="entry name" value="GPI_mannosylTrfase"/>
</dbReference>
<evidence type="ECO:0000313" key="13">
    <source>
        <dbReference type="Proteomes" id="UP000284706"/>
    </source>
</evidence>
<keyword evidence="5 10" id="KW-0812">Transmembrane</keyword>
<gene>
    <name evidence="12" type="ORF">CVT26_004835</name>
</gene>
<dbReference type="Pfam" id="PF03901">
    <property type="entry name" value="Glyco_transf_22"/>
    <property type="match status" value="1"/>
</dbReference>
<protein>
    <recommendedName>
        <fullName evidence="10">Mannosyltransferase</fullName>
        <ecNumber evidence="10">2.4.1.-</ecNumber>
    </recommendedName>
</protein>
<name>A0A409YTV6_9AGAR</name>
<dbReference type="Proteomes" id="UP000284706">
    <property type="component" value="Unassembled WGS sequence"/>
</dbReference>
<feature type="signal peptide" evidence="11">
    <location>
        <begin position="1"/>
        <end position="16"/>
    </location>
</feature>
<accession>A0A409YTV6</accession>
<evidence type="ECO:0000256" key="11">
    <source>
        <dbReference type="SAM" id="SignalP"/>
    </source>
</evidence>
<dbReference type="InParanoid" id="A0A409YTV6"/>
<sequence length="601" mass="68115">MHASTYLSLVIRISIALLTRTFFQPDEYFQALEPAHHFVFGYGIRTWEWTTQHPIRSIVYPALNIPIYWLLKAIGLSESGKLGDWLLIALPKILHGALASLTDIYLGELVRFALGSDYVTTAFLISLSSFFHALALSRSLSNSLETSLSTVAFAHYPWDASSKLSPQVLFNRSKLRKMIIFSALACMIRPTNAVIWVFLYFNLFVAVRKQRRIATAIMGDIIVIGLLAILLQFGMDSLYYSRPTFTPFNFLKINMTSVSLFYGANTWHYYLTQGIPILCTTALPFTVHGIWTIPPKTPHSQALKTMLATKIWTVAIYSLAGHKEWRFLHPILPLLHVFATKSLVDLSRSSTAPRKKSERSRSLNTTKESTNEIMKRFGLPNIPRKYLATLLLTLPVSLYVILFYCSGPVSDLSYFRALPRDELGKGTVGFLMPCHSTPGYSYLHRQELADGGMWALGCEPPLGYAVAIHYDAYLFTWFAFSGQDLSTYKDQTDVFFDSPKDYISTYFPITVNPAFPPSPFPTSIPGEPAPIPTLSRSSGKLVYPWKHEWPRYLVFFGDLLKHEGVKVLLEGKGYKEVWKAGREWEGEGHRKGAVRVWRWSP</sequence>
<keyword evidence="11" id="KW-0732">Signal</keyword>
<evidence type="ECO:0000256" key="5">
    <source>
        <dbReference type="ARBA" id="ARBA00022692"/>
    </source>
</evidence>
<evidence type="ECO:0000256" key="6">
    <source>
        <dbReference type="ARBA" id="ARBA00022824"/>
    </source>
</evidence>
<feature type="transmembrane region" description="Helical" evidence="10">
    <location>
        <begin position="213"/>
        <end position="233"/>
    </location>
</feature>
<evidence type="ECO:0000256" key="4">
    <source>
        <dbReference type="ARBA" id="ARBA00022679"/>
    </source>
</evidence>
<reference evidence="12 13" key="1">
    <citation type="journal article" date="2018" name="Evol. Lett.">
        <title>Horizontal gene cluster transfer increased hallucinogenic mushroom diversity.</title>
        <authorList>
            <person name="Reynolds H.T."/>
            <person name="Vijayakumar V."/>
            <person name="Gluck-Thaler E."/>
            <person name="Korotkin H.B."/>
            <person name="Matheny P.B."/>
            <person name="Slot J.C."/>
        </authorList>
    </citation>
    <scope>NUCLEOTIDE SEQUENCE [LARGE SCALE GENOMIC DNA]</scope>
    <source>
        <strain evidence="12 13">SRW20</strain>
    </source>
</reference>
<comment type="function">
    <text evidence="9">Mannosyltransferase involved in glycosylphosphatidylinositol-anchor biosynthesis. Transfers the third mannose to Man2-GlcN-acyl-PI during GPI precursor assembly.</text>
</comment>
<evidence type="ECO:0000256" key="3">
    <source>
        <dbReference type="ARBA" id="ARBA00022676"/>
    </source>
</evidence>
<dbReference type="GO" id="GO:0006506">
    <property type="term" value="P:GPI anchor biosynthetic process"/>
    <property type="evidence" value="ECO:0007669"/>
    <property type="project" value="TreeGrafter"/>
</dbReference>
<dbReference type="GO" id="GO:0005789">
    <property type="term" value="C:endoplasmic reticulum membrane"/>
    <property type="evidence" value="ECO:0007669"/>
    <property type="project" value="UniProtKB-SubCell"/>
</dbReference>
<keyword evidence="6 10" id="KW-0256">Endoplasmic reticulum</keyword>
<evidence type="ECO:0000256" key="8">
    <source>
        <dbReference type="ARBA" id="ARBA00023136"/>
    </source>
</evidence>
<comment type="subcellular location">
    <subcellularLocation>
        <location evidence="1 10">Endoplasmic reticulum membrane</location>
        <topology evidence="1 10">Multi-pass membrane protein</topology>
    </subcellularLocation>
</comment>
<feature type="transmembrane region" description="Helical" evidence="10">
    <location>
        <begin position="179"/>
        <end position="201"/>
    </location>
</feature>
<comment type="caution">
    <text evidence="12">The sequence shown here is derived from an EMBL/GenBank/DDBJ whole genome shotgun (WGS) entry which is preliminary data.</text>
</comment>
<organism evidence="12 13">
    <name type="scientific">Gymnopilus dilepis</name>
    <dbReference type="NCBI Taxonomy" id="231916"/>
    <lineage>
        <taxon>Eukaryota</taxon>
        <taxon>Fungi</taxon>
        <taxon>Dikarya</taxon>
        <taxon>Basidiomycota</taxon>
        <taxon>Agaricomycotina</taxon>
        <taxon>Agaricomycetes</taxon>
        <taxon>Agaricomycetidae</taxon>
        <taxon>Agaricales</taxon>
        <taxon>Agaricineae</taxon>
        <taxon>Hymenogastraceae</taxon>
        <taxon>Gymnopilus</taxon>
    </lineage>
</organism>
<dbReference type="FunCoup" id="A0A409YTV6">
    <property type="interactions" value="495"/>
</dbReference>
<keyword evidence="4" id="KW-0808">Transferase</keyword>
<dbReference type="AlphaFoldDB" id="A0A409YTV6"/>
<dbReference type="OrthoDB" id="416834at2759"/>
<dbReference type="EC" id="2.4.1.-" evidence="10"/>
<dbReference type="PANTHER" id="PTHR22760">
    <property type="entry name" value="GLYCOSYLTRANSFERASE"/>
    <property type="match status" value="1"/>
</dbReference>
<dbReference type="GO" id="GO:0000026">
    <property type="term" value="F:alpha-1,2-mannosyltransferase activity"/>
    <property type="evidence" value="ECO:0007669"/>
    <property type="project" value="TreeGrafter"/>
</dbReference>
<keyword evidence="13" id="KW-1185">Reference proteome</keyword>
<dbReference type="EMBL" id="NHYE01000325">
    <property type="protein sequence ID" value="PPR06423.1"/>
    <property type="molecule type" value="Genomic_DNA"/>
</dbReference>
<evidence type="ECO:0000256" key="9">
    <source>
        <dbReference type="ARBA" id="ARBA00024708"/>
    </source>
</evidence>